<keyword evidence="1" id="KW-0812">Transmembrane</keyword>
<proteinExistence type="predicted"/>
<name>A0AAN9JJH9_CLITE</name>
<evidence type="ECO:0000313" key="2">
    <source>
        <dbReference type="EMBL" id="KAK7300297.1"/>
    </source>
</evidence>
<evidence type="ECO:0000256" key="1">
    <source>
        <dbReference type="SAM" id="Phobius"/>
    </source>
</evidence>
<comment type="caution">
    <text evidence="2">The sequence shown here is derived from an EMBL/GenBank/DDBJ whole genome shotgun (WGS) entry which is preliminary data.</text>
</comment>
<dbReference type="Proteomes" id="UP001359559">
    <property type="component" value="Unassembled WGS sequence"/>
</dbReference>
<keyword evidence="1" id="KW-0472">Membrane</keyword>
<dbReference type="AlphaFoldDB" id="A0AAN9JJH9"/>
<dbReference type="EMBL" id="JAYKXN010000003">
    <property type="protein sequence ID" value="KAK7300297.1"/>
    <property type="molecule type" value="Genomic_DNA"/>
</dbReference>
<keyword evidence="3" id="KW-1185">Reference proteome</keyword>
<protein>
    <submittedName>
        <fullName evidence="2">Uncharacterized protein</fullName>
    </submittedName>
</protein>
<organism evidence="2 3">
    <name type="scientific">Clitoria ternatea</name>
    <name type="common">Butterfly pea</name>
    <dbReference type="NCBI Taxonomy" id="43366"/>
    <lineage>
        <taxon>Eukaryota</taxon>
        <taxon>Viridiplantae</taxon>
        <taxon>Streptophyta</taxon>
        <taxon>Embryophyta</taxon>
        <taxon>Tracheophyta</taxon>
        <taxon>Spermatophyta</taxon>
        <taxon>Magnoliopsida</taxon>
        <taxon>eudicotyledons</taxon>
        <taxon>Gunneridae</taxon>
        <taxon>Pentapetalae</taxon>
        <taxon>rosids</taxon>
        <taxon>fabids</taxon>
        <taxon>Fabales</taxon>
        <taxon>Fabaceae</taxon>
        <taxon>Papilionoideae</taxon>
        <taxon>50 kb inversion clade</taxon>
        <taxon>NPAAA clade</taxon>
        <taxon>indigoferoid/millettioid clade</taxon>
        <taxon>Phaseoleae</taxon>
        <taxon>Clitoria</taxon>
    </lineage>
</organism>
<gene>
    <name evidence="2" type="ORF">RJT34_11139</name>
</gene>
<accession>A0AAN9JJH9</accession>
<feature type="transmembrane region" description="Helical" evidence="1">
    <location>
        <begin position="7"/>
        <end position="29"/>
    </location>
</feature>
<keyword evidence="1" id="KW-1133">Transmembrane helix</keyword>
<evidence type="ECO:0000313" key="3">
    <source>
        <dbReference type="Proteomes" id="UP001359559"/>
    </source>
</evidence>
<sequence>MCNKLLFLLLLCIKFLFSVFFSLTLYYILLCCSIVSIIAQTVLECSSLVKIETNIFQEHFHLETFESSSNGVNV</sequence>
<reference evidence="2 3" key="1">
    <citation type="submission" date="2024-01" db="EMBL/GenBank/DDBJ databases">
        <title>The genomes of 5 underutilized Papilionoideae crops provide insights into root nodulation and disease resistance.</title>
        <authorList>
            <person name="Yuan L."/>
        </authorList>
    </citation>
    <scope>NUCLEOTIDE SEQUENCE [LARGE SCALE GENOMIC DNA]</scope>
    <source>
        <strain evidence="2">LY-2023</strain>
        <tissue evidence="2">Leaf</tissue>
    </source>
</reference>